<dbReference type="FunFam" id="3.30.160.100:FF:000001">
    <property type="entry name" value="Ribosome hibernation promoting factor"/>
    <property type="match status" value="1"/>
</dbReference>
<dbReference type="HAMAP" id="MF_00839">
    <property type="entry name" value="HPF"/>
    <property type="match status" value="1"/>
</dbReference>
<dbReference type="GO" id="GO:0043024">
    <property type="term" value="F:ribosomal small subunit binding"/>
    <property type="evidence" value="ECO:0007669"/>
    <property type="project" value="TreeGrafter"/>
</dbReference>
<evidence type="ECO:0000259" key="7">
    <source>
        <dbReference type="Pfam" id="PF16321"/>
    </source>
</evidence>
<evidence type="ECO:0000313" key="8">
    <source>
        <dbReference type="EMBL" id="SES86005.1"/>
    </source>
</evidence>
<keyword evidence="8" id="KW-0687">Ribonucleoprotein</keyword>
<dbReference type="GO" id="GO:0045900">
    <property type="term" value="P:negative regulation of translational elongation"/>
    <property type="evidence" value="ECO:0007669"/>
    <property type="project" value="TreeGrafter"/>
</dbReference>
<keyword evidence="1 6" id="KW-0963">Cytoplasm</keyword>
<comment type="similarity">
    <text evidence="6">Belongs to the HPF/YfiA ribosome-associated protein family. Long HPF subfamily.</text>
</comment>
<evidence type="ECO:0000256" key="2">
    <source>
        <dbReference type="ARBA" id="ARBA00022845"/>
    </source>
</evidence>
<evidence type="ECO:0000256" key="4">
    <source>
        <dbReference type="ARBA" id="ARBA00038695"/>
    </source>
</evidence>
<keyword evidence="8" id="KW-0689">Ribosomal protein</keyword>
<dbReference type="PANTHER" id="PTHR33231:SF1">
    <property type="entry name" value="30S RIBOSOMAL PROTEIN"/>
    <property type="match status" value="1"/>
</dbReference>
<accession>A0A1H9ZXE7</accession>
<dbReference type="InterPro" id="IPR036567">
    <property type="entry name" value="RHF-like"/>
</dbReference>
<dbReference type="OrthoDB" id="9794975at2"/>
<evidence type="ECO:0000256" key="1">
    <source>
        <dbReference type="ARBA" id="ARBA00022490"/>
    </source>
</evidence>
<dbReference type="RefSeq" id="WP_090439526.1">
    <property type="nucleotide sequence ID" value="NZ_FOHU01000002.1"/>
</dbReference>
<dbReference type="Proteomes" id="UP000199568">
    <property type="component" value="Unassembled WGS sequence"/>
</dbReference>
<dbReference type="InterPro" id="IPR032528">
    <property type="entry name" value="Ribosom_S30AE_C"/>
</dbReference>
<dbReference type="STRING" id="426128.SAMN05660297_00750"/>
<feature type="domain" description="Sigma 54 modulation/S30EA ribosomal protein C-terminal" evidence="7">
    <location>
        <begin position="118"/>
        <end position="173"/>
    </location>
</feature>
<dbReference type="PANTHER" id="PTHR33231">
    <property type="entry name" value="30S RIBOSOMAL PROTEIN"/>
    <property type="match status" value="1"/>
</dbReference>
<dbReference type="GO" id="GO:0022627">
    <property type="term" value="C:cytosolic small ribosomal subunit"/>
    <property type="evidence" value="ECO:0007669"/>
    <property type="project" value="TreeGrafter"/>
</dbReference>
<comment type="similarity">
    <text evidence="3">Belongs to the HPF/YfiA ribosome-associated protein family. Short HPF subfamily.</text>
</comment>
<dbReference type="SUPFAM" id="SSF69754">
    <property type="entry name" value="Ribosome binding protein Y (YfiA homologue)"/>
    <property type="match status" value="1"/>
</dbReference>
<dbReference type="InterPro" id="IPR003489">
    <property type="entry name" value="RHF/RaiA"/>
</dbReference>
<dbReference type="Gene3D" id="3.30.505.50">
    <property type="entry name" value="Sigma 54 modulation/S30EA ribosomal protein, C-terminal domain"/>
    <property type="match status" value="1"/>
</dbReference>
<dbReference type="InterPro" id="IPR050574">
    <property type="entry name" value="HPF/YfiA_ribosome-assoc"/>
</dbReference>
<dbReference type="NCBIfam" id="TIGR00741">
    <property type="entry name" value="yfiA"/>
    <property type="match status" value="1"/>
</dbReference>
<gene>
    <name evidence="6" type="primary">hpf</name>
    <name evidence="8" type="ORF">SAMN05660297_00750</name>
</gene>
<keyword evidence="2 6" id="KW-0810">Translation regulation</keyword>
<dbReference type="EMBL" id="FOHU01000002">
    <property type="protein sequence ID" value="SES86005.1"/>
    <property type="molecule type" value="Genomic_DNA"/>
</dbReference>
<evidence type="ECO:0000256" key="3">
    <source>
        <dbReference type="ARBA" id="ARBA00038434"/>
    </source>
</evidence>
<comment type="subunit">
    <text evidence="4">Associates exclusively with 100S ribosomes, which are dimers of 70S ribosomes.</text>
</comment>
<comment type="function">
    <text evidence="6">Required for dimerization of active 70S ribosomes into 100S ribosomes in stationary phase; 100S ribosomes are translationally inactive and sometimes present during exponential growth.</text>
</comment>
<dbReference type="InterPro" id="IPR038416">
    <property type="entry name" value="Ribosom_S30AE_C_sf"/>
</dbReference>
<protein>
    <recommendedName>
        <fullName evidence="5 6">Ribosome hibernation promoting factor</fullName>
        <shortName evidence="6">HPF</shortName>
    </recommendedName>
</protein>
<dbReference type="CDD" id="cd00552">
    <property type="entry name" value="RaiA"/>
    <property type="match status" value="1"/>
</dbReference>
<reference evidence="8 9" key="1">
    <citation type="submission" date="2016-10" db="EMBL/GenBank/DDBJ databases">
        <authorList>
            <person name="de Groot N.N."/>
        </authorList>
    </citation>
    <scope>NUCLEOTIDE SEQUENCE [LARGE SCALE GENOMIC DNA]</scope>
    <source>
        <strain evidence="8 9">DSM 18979</strain>
    </source>
</reference>
<evidence type="ECO:0000256" key="6">
    <source>
        <dbReference type="HAMAP-Rule" id="MF_00839"/>
    </source>
</evidence>
<keyword evidence="9" id="KW-1185">Reference proteome</keyword>
<dbReference type="FunFam" id="3.30.505.50:FF:000001">
    <property type="entry name" value="Ribosome hibernation promoting factor"/>
    <property type="match status" value="1"/>
</dbReference>
<comment type="subcellular location">
    <subcellularLocation>
        <location evidence="6">Cytoplasm</location>
    </subcellularLocation>
</comment>
<proteinExistence type="inferred from homology"/>
<evidence type="ECO:0000313" key="9">
    <source>
        <dbReference type="Proteomes" id="UP000199568"/>
    </source>
</evidence>
<dbReference type="AlphaFoldDB" id="A0A1H9ZXE7"/>
<comment type="subunit">
    <text evidence="6">Interacts with 100S ribosomes.</text>
</comment>
<name>A0A1H9ZXE7_9FIRM</name>
<dbReference type="Pfam" id="PF16321">
    <property type="entry name" value="Ribosom_S30AE_C"/>
    <property type="match status" value="1"/>
</dbReference>
<organism evidence="8 9">
    <name type="scientific">Natronincola peptidivorans</name>
    <dbReference type="NCBI Taxonomy" id="426128"/>
    <lineage>
        <taxon>Bacteria</taxon>
        <taxon>Bacillati</taxon>
        <taxon>Bacillota</taxon>
        <taxon>Clostridia</taxon>
        <taxon>Peptostreptococcales</taxon>
        <taxon>Natronincolaceae</taxon>
        <taxon>Natronincola</taxon>
    </lineage>
</organism>
<dbReference type="InterPro" id="IPR034694">
    <property type="entry name" value="HPF_long/plastid"/>
</dbReference>
<sequence>MKVIVSGKNLEVTEALKETVESKISKLDKYFNEGAEAQATLTVEKSRQIIEVTIPINGTILRAEESTHDMYTSIDKVVDKLIRQLSKHKTKMERNRINNYETIRFENIQIFEDDKEDSEPKIVKTKRFALKPMHSEEAVLQMELIGHNFFVFANAETDEVNVVYKRKDGNYGLIEPEFD</sequence>
<dbReference type="Gene3D" id="3.30.160.100">
    <property type="entry name" value="Ribosome hibernation promotion factor-like"/>
    <property type="match status" value="1"/>
</dbReference>
<evidence type="ECO:0000256" key="5">
    <source>
        <dbReference type="ARBA" id="ARBA00041148"/>
    </source>
</evidence>
<dbReference type="Pfam" id="PF02482">
    <property type="entry name" value="Ribosomal_S30AE"/>
    <property type="match status" value="1"/>
</dbReference>